<dbReference type="InterPro" id="IPR002701">
    <property type="entry name" value="CM_II_prokaryot"/>
</dbReference>
<evidence type="ECO:0000313" key="3">
    <source>
        <dbReference type="EMBL" id="TMR09451.1"/>
    </source>
</evidence>
<evidence type="ECO:0000313" key="4">
    <source>
        <dbReference type="Proteomes" id="UP000309128"/>
    </source>
</evidence>
<protein>
    <submittedName>
        <fullName evidence="3">3-deoxy-D-arabinoheptulosonate-7-phosphate synthase</fullName>
    </submittedName>
</protein>
<dbReference type="SMART" id="SM00830">
    <property type="entry name" value="CM_2"/>
    <property type="match status" value="1"/>
</dbReference>
<organism evidence="3 4">
    <name type="scientific">Nonomuraea turkmeniaca</name>
    <dbReference type="NCBI Taxonomy" id="103838"/>
    <lineage>
        <taxon>Bacteria</taxon>
        <taxon>Bacillati</taxon>
        <taxon>Actinomycetota</taxon>
        <taxon>Actinomycetes</taxon>
        <taxon>Streptosporangiales</taxon>
        <taxon>Streptosporangiaceae</taxon>
        <taxon>Nonomuraea</taxon>
    </lineage>
</organism>
<dbReference type="GO" id="GO:0016740">
    <property type="term" value="F:transferase activity"/>
    <property type="evidence" value="ECO:0007669"/>
    <property type="project" value="UniProtKB-KW"/>
</dbReference>
<dbReference type="InterPro" id="IPR006218">
    <property type="entry name" value="DAHP1/KDSA"/>
</dbReference>
<dbReference type="Pfam" id="PF00793">
    <property type="entry name" value="DAHP_synth_1"/>
    <property type="match status" value="1"/>
</dbReference>
<dbReference type="EMBL" id="VCKY01000233">
    <property type="protein sequence ID" value="TMR09451.1"/>
    <property type="molecule type" value="Genomic_DNA"/>
</dbReference>
<proteinExistence type="predicted"/>
<dbReference type="Proteomes" id="UP000309128">
    <property type="component" value="Unassembled WGS sequence"/>
</dbReference>
<dbReference type="PANTHER" id="PTHR43018:SF3">
    <property type="entry name" value="CARBOXYSOME FORMATION PROTEIN"/>
    <property type="match status" value="1"/>
</dbReference>
<dbReference type="GO" id="GO:0004106">
    <property type="term" value="F:chorismate mutase activity"/>
    <property type="evidence" value="ECO:0007669"/>
    <property type="project" value="InterPro"/>
</dbReference>
<comment type="caution">
    <text evidence="3">The sequence shown here is derived from an EMBL/GenBank/DDBJ whole genome shotgun (WGS) entry which is preliminary data.</text>
</comment>
<dbReference type="SUPFAM" id="SSF48600">
    <property type="entry name" value="Chorismate mutase II"/>
    <property type="match status" value="1"/>
</dbReference>
<name>A0A5S4F0I8_9ACTN</name>
<dbReference type="PANTHER" id="PTHR43018">
    <property type="entry name" value="PHOSPHO-2-DEHYDRO-3-DEOXYHEPTONATE ALDOLASE"/>
    <property type="match status" value="1"/>
</dbReference>
<dbReference type="InterPro" id="IPR052899">
    <property type="entry name" value="Class-I_DAHP_synthase"/>
</dbReference>
<evidence type="ECO:0000256" key="1">
    <source>
        <dbReference type="ARBA" id="ARBA00022679"/>
    </source>
</evidence>
<feature type="domain" description="Chorismate mutase" evidence="2">
    <location>
        <begin position="202"/>
        <end position="291"/>
    </location>
</feature>
<dbReference type="Gene3D" id="1.20.59.10">
    <property type="entry name" value="Chorismate mutase"/>
    <property type="match status" value="1"/>
</dbReference>
<keyword evidence="1" id="KW-0808">Transferase</keyword>
<dbReference type="OrthoDB" id="3529075at2"/>
<sequence>MSSTLERHAVAVGDLLVGDGPAVVIGGRVSLRAHGGRADAYEVLRDRVTLAEPYSAADLPAIAELADAVVVGASWTRDIPLVRAAAGLGLPVVVERRASASVEEWLGLADYCAGEGDGRVILCEGARGGRPDLGLMRAAQSISGRPVLADVSGDIELSAAAVAAGADGLIIDGPGPGSAADPLTALRVAEEAVTVVGALLRPEAPATLPECRAAIDRVDAALATLLERRAELAGIVQRIKPVGGFAGRDMGRERALVARMALRAPSLGEARLAPIMNAVIEAGLHLAEERASQ</sequence>
<dbReference type="InterPro" id="IPR013785">
    <property type="entry name" value="Aldolase_TIM"/>
</dbReference>
<keyword evidence="4" id="KW-1185">Reference proteome</keyword>
<dbReference type="InterPro" id="IPR036979">
    <property type="entry name" value="CM_dom_sf"/>
</dbReference>
<dbReference type="RefSeq" id="WP_138672497.1">
    <property type="nucleotide sequence ID" value="NZ_VCKY01000233.1"/>
</dbReference>
<evidence type="ECO:0000259" key="2">
    <source>
        <dbReference type="PROSITE" id="PS51168"/>
    </source>
</evidence>
<dbReference type="InterPro" id="IPR036263">
    <property type="entry name" value="Chorismate_II_sf"/>
</dbReference>
<accession>A0A5S4F0I8</accession>
<dbReference type="Gene3D" id="3.20.20.70">
    <property type="entry name" value="Aldolase class I"/>
    <property type="match status" value="1"/>
</dbReference>
<dbReference type="Pfam" id="PF01817">
    <property type="entry name" value="CM_2"/>
    <property type="match status" value="1"/>
</dbReference>
<gene>
    <name evidence="3" type="ORF">ETD86_43580</name>
</gene>
<reference evidence="3 4" key="1">
    <citation type="submission" date="2019-05" db="EMBL/GenBank/DDBJ databases">
        <title>Draft genome sequence of Nonomuraea turkmeniaca DSM 43926.</title>
        <authorList>
            <person name="Saricaoglu S."/>
            <person name="Isik K."/>
        </authorList>
    </citation>
    <scope>NUCLEOTIDE SEQUENCE [LARGE SCALE GENOMIC DNA]</scope>
    <source>
        <strain evidence="3 4">DSM 43926</strain>
    </source>
</reference>
<dbReference type="PROSITE" id="PS51168">
    <property type="entry name" value="CHORISMATE_MUT_2"/>
    <property type="match status" value="1"/>
</dbReference>
<dbReference type="GO" id="GO:0046417">
    <property type="term" value="P:chorismate metabolic process"/>
    <property type="evidence" value="ECO:0007669"/>
    <property type="project" value="InterPro"/>
</dbReference>
<dbReference type="SUPFAM" id="SSF51569">
    <property type="entry name" value="Aldolase"/>
    <property type="match status" value="1"/>
</dbReference>
<dbReference type="AlphaFoldDB" id="A0A5S4F0I8"/>